<comment type="cofactor">
    <cofactor evidence="4">
        <name>Mn(2+)</name>
        <dbReference type="ChEBI" id="CHEBI:29035"/>
    </cofactor>
    <text evidence="4">Binds 2 manganese ions per subunit.</text>
</comment>
<keyword evidence="4" id="KW-0464">Manganese</keyword>
<accession>A0A2R7Y2U5</accession>
<feature type="binding site" evidence="4">
    <location>
        <position position="121"/>
    </location>
    <ligand>
        <name>Mn(2+)</name>
        <dbReference type="ChEBI" id="CHEBI:29035"/>
        <label>1</label>
    </ligand>
</feature>
<dbReference type="GO" id="GO:0033389">
    <property type="term" value="P:putrescine biosynthetic process from arginine, via agmatine"/>
    <property type="evidence" value="ECO:0007669"/>
    <property type="project" value="TreeGrafter"/>
</dbReference>
<feature type="binding site" evidence="4">
    <location>
        <position position="117"/>
    </location>
    <ligand>
        <name>Mn(2+)</name>
        <dbReference type="ChEBI" id="CHEBI:29035"/>
        <label>1</label>
    </ligand>
</feature>
<evidence type="ECO:0000256" key="2">
    <source>
        <dbReference type="ARBA" id="ARBA00022723"/>
    </source>
</evidence>
<dbReference type="Pfam" id="PF00491">
    <property type="entry name" value="Arginase"/>
    <property type="match status" value="1"/>
</dbReference>
<sequence>MGRPLLTNIYSREESNVVAFGVILGKKAEESVRAIRDASWFIETFDITSRRNLLERARVYDVGDIRPASYADLDCITKTASSILLEGKLPLMLGGGHLATYYALKAMPRDVTLVVFDAHCDLRESYIDEKIVELDYIGEDVEVDKRLNDATWLRRASEEKVFKRAVVLGVRSGDEEQLDYSKKAGIPLITSERLLSKKGLNAAVRTLYKLTRGKKVYVSLDVDVFDPSIAPAVDHPEPSGIGFREFTKLVRSIKGKIVGCDVVCLRKIPDNEVTEFLAARAVLELLSHAV</sequence>
<dbReference type="Proteomes" id="UP000244066">
    <property type="component" value="Unassembled WGS sequence"/>
</dbReference>
<evidence type="ECO:0000313" key="7">
    <source>
        <dbReference type="Proteomes" id="UP000244066"/>
    </source>
</evidence>
<proteinExistence type="inferred from homology"/>
<feature type="binding site" evidence="4">
    <location>
        <position position="119"/>
    </location>
    <ligand>
        <name>Mn(2+)</name>
        <dbReference type="ChEBI" id="CHEBI:29035"/>
        <label>1</label>
    </ligand>
</feature>
<dbReference type="InterPro" id="IPR006035">
    <property type="entry name" value="Ureohydrolase"/>
</dbReference>
<dbReference type="PROSITE" id="PS01053">
    <property type="entry name" value="ARGINASE_1"/>
    <property type="match status" value="1"/>
</dbReference>
<dbReference type="Gene3D" id="3.40.800.10">
    <property type="entry name" value="Ureohydrolase domain"/>
    <property type="match status" value="1"/>
</dbReference>
<keyword evidence="2 4" id="KW-0479">Metal-binding</keyword>
<evidence type="ECO:0000256" key="4">
    <source>
        <dbReference type="PIRSR" id="PIRSR036979-1"/>
    </source>
</evidence>
<dbReference type="PRINTS" id="PR00116">
    <property type="entry name" value="ARGINASE"/>
</dbReference>
<dbReference type="SUPFAM" id="SSF52768">
    <property type="entry name" value="Arginase/deacetylase"/>
    <property type="match status" value="1"/>
</dbReference>
<protein>
    <recommendedName>
        <fullName evidence="8">Agmatinase</fullName>
    </recommendedName>
</protein>
<reference evidence="6 7" key="1">
    <citation type="submission" date="2017-04" db="EMBL/GenBank/DDBJ databases">
        <title>Draft Aigarchaeota genome from a New Zealand hot spring.</title>
        <authorList>
            <person name="Reysenbach A.-L."/>
            <person name="Donaho J.A."/>
            <person name="Gerhart J."/>
            <person name="Kelley J.F."/>
            <person name="Kouba K."/>
            <person name="Podar M."/>
            <person name="Stott M."/>
        </authorList>
    </citation>
    <scope>NUCLEOTIDE SEQUENCE [LARGE SCALE GENOMIC DNA]</scope>
    <source>
        <strain evidence="6">NZ13_MG1</strain>
    </source>
</reference>
<name>A0A2R7Y2U5_9ARCH</name>
<dbReference type="EMBL" id="NDWU01000013">
    <property type="protein sequence ID" value="PUA31739.1"/>
    <property type="molecule type" value="Genomic_DNA"/>
</dbReference>
<dbReference type="PANTHER" id="PTHR11358:SF26">
    <property type="entry name" value="GUANIDINO ACID HYDROLASE, MITOCHONDRIAL"/>
    <property type="match status" value="1"/>
</dbReference>
<gene>
    <name evidence="6" type="ORF">B9J98_05310</name>
</gene>
<comment type="caution">
    <text evidence="6">The sequence shown here is derived from an EMBL/GenBank/DDBJ whole genome shotgun (WGS) entry which is preliminary data.</text>
</comment>
<feature type="binding site" evidence="4">
    <location>
        <position position="97"/>
    </location>
    <ligand>
        <name>Mn(2+)</name>
        <dbReference type="ChEBI" id="CHEBI:29035"/>
        <label>1</label>
    </ligand>
</feature>
<comment type="similarity">
    <text evidence="1">Belongs to the arginase family. Agmatinase subfamily.</text>
</comment>
<dbReference type="PROSITE" id="PS51409">
    <property type="entry name" value="ARGINASE_2"/>
    <property type="match status" value="1"/>
</dbReference>
<feature type="binding site" evidence="4">
    <location>
        <position position="223"/>
    </location>
    <ligand>
        <name>Mn(2+)</name>
        <dbReference type="ChEBI" id="CHEBI:29035"/>
        <label>1</label>
    </ligand>
</feature>
<keyword evidence="3 5" id="KW-0378">Hydrolase</keyword>
<dbReference type="AlphaFoldDB" id="A0A2R7Y2U5"/>
<dbReference type="GO" id="GO:0046872">
    <property type="term" value="F:metal ion binding"/>
    <property type="evidence" value="ECO:0007669"/>
    <property type="project" value="UniProtKB-KW"/>
</dbReference>
<dbReference type="PANTHER" id="PTHR11358">
    <property type="entry name" value="ARGINASE/AGMATINASE"/>
    <property type="match status" value="1"/>
</dbReference>
<evidence type="ECO:0000256" key="3">
    <source>
        <dbReference type="ARBA" id="ARBA00022801"/>
    </source>
</evidence>
<dbReference type="InterPro" id="IPR020855">
    <property type="entry name" value="Ureohydrolase_Mn_BS"/>
</dbReference>
<evidence type="ECO:0000256" key="5">
    <source>
        <dbReference type="RuleBase" id="RU003684"/>
    </source>
</evidence>
<evidence type="ECO:0008006" key="8">
    <source>
        <dbReference type="Google" id="ProtNLM"/>
    </source>
</evidence>
<evidence type="ECO:0000256" key="1">
    <source>
        <dbReference type="ARBA" id="ARBA00009227"/>
    </source>
</evidence>
<dbReference type="InterPro" id="IPR023696">
    <property type="entry name" value="Ureohydrolase_dom_sf"/>
</dbReference>
<organism evidence="6 7">
    <name type="scientific">Candidatus Terraquivivens tikiterensis</name>
    <dbReference type="NCBI Taxonomy" id="1980982"/>
    <lineage>
        <taxon>Archaea</taxon>
        <taxon>Nitrososphaerota</taxon>
        <taxon>Candidatus Wolframiiraptoraceae</taxon>
        <taxon>Candidatus Terraquivivens</taxon>
    </lineage>
</organism>
<feature type="binding site" evidence="4">
    <location>
        <position position="221"/>
    </location>
    <ligand>
        <name>Mn(2+)</name>
        <dbReference type="ChEBI" id="CHEBI:29035"/>
        <label>1</label>
    </ligand>
</feature>
<dbReference type="PIRSF" id="PIRSF036979">
    <property type="entry name" value="Arginase"/>
    <property type="match status" value="1"/>
</dbReference>
<evidence type="ECO:0000313" key="6">
    <source>
        <dbReference type="EMBL" id="PUA31739.1"/>
    </source>
</evidence>
<dbReference type="GO" id="GO:0008783">
    <property type="term" value="F:agmatinase activity"/>
    <property type="evidence" value="ECO:0007669"/>
    <property type="project" value="TreeGrafter"/>
</dbReference>